<evidence type="ECO:0000313" key="2">
    <source>
        <dbReference type="EMBL" id="MDJ1480488.1"/>
    </source>
</evidence>
<proteinExistence type="predicted"/>
<dbReference type="AlphaFoldDB" id="A0AAE3QPS6"/>
<keyword evidence="1" id="KW-0732">Signal</keyword>
<dbReference type="Proteomes" id="UP001241110">
    <property type="component" value="Unassembled WGS sequence"/>
</dbReference>
<evidence type="ECO:0000313" key="3">
    <source>
        <dbReference type="Proteomes" id="UP001241110"/>
    </source>
</evidence>
<dbReference type="EMBL" id="JASJOS010000003">
    <property type="protein sequence ID" value="MDJ1480488.1"/>
    <property type="molecule type" value="Genomic_DNA"/>
</dbReference>
<evidence type="ECO:0008006" key="4">
    <source>
        <dbReference type="Google" id="ProtNLM"/>
    </source>
</evidence>
<dbReference type="SUPFAM" id="SSF56935">
    <property type="entry name" value="Porins"/>
    <property type="match status" value="1"/>
</dbReference>
<dbReference type="Gene3D" id="2.40.160.60">
    <property type="entry name" value="Outer membrane protein transport protein (OMPP1/FadL/TodX)"/>
    <property type="match status" value="1"/>
</dbReference>
<protein>
    <recommendedName>
        <fullName evidence="4">PorV/PorQ family protein</fullName>
    </recommendedName>
</protein>
<organism evidence="2 3">
    <name type="scientific">Xanthocytophaga flava</name>
    <dbReference type="NCBI Taxonomy" id="3048013"/>
    <lineage>
        <taxon>Bacteria</taxon>
        <taxon>Pseudomonadati</taxon>
        <taxon>Bacteroidota</taxon>
        <taxon>Cytophagia</taxon>
        <taxon>Cytophagales</taxon>
        <taxon>Rhodocytophagaceae</taxon>
        <taxon>Xanthocytophaga</taxon>
    </lineage>
</organism>
<sequence>MKRLLFFSSLLVILSIRIVFASGEPNPTGARVWGLANCAVTFTDPWSVWNNPGGLAYTEYSHVLATYNIRYSMSGFQTMAVGYVHPLSKGVLGATLSRLGDELYNETIVGISYGYLWKNVSMGLRVNYLQAGMQEVGKKQTVLFEIGTIVQLLPQLSAGVHIYNVSQSRLDASTNERIPTIMKAGLAYKPHTKLIWTVELEKDIDFAGTFRTGLEYEIVKNLRLRTGIATRPQLYSFGIGFSPKKLQLDYAFQTHSTLGLSHNLSLSIRLLKKKTTNESIKS</sequence>
<feature type="chain" id="PRO_5042209005" description="PorV/PorQ family protein" evidence="1">
    <location>
        <begin position="22"/>
        <end position="282"/>
    </location>
</feature>
<reference evidence="2" key="1">
    <citation type="submission" date="2023-05" db="EMBL/GenBank/DDBJ databases">
        <authorList>
            <person name="Zhang X."/>
        </authorList>
    </citation>
    <scope>NUCLEOTIDE SEQUENCE</scope>
    <source>
        <strain evidence="2">YF14B1</strain>
    </source>
</reference>
<accession>A0AAE3QPS6</accession>
<gene>
    <name evidence="2" type="ORF">QNI16_08330</name>
</gene>
<name>A0AAE3QPS6_9BACT</name>
<dbReference type="RefSeq" id="WP_313977206.1">
    <property type="nucleotide sequence ID" value="NZ_JASJOS010000003.1"/>
</dbReference>
<evidence type="ECO:0000256" key="1">
    <source>
        <dbReference type="SAM" id="SignalP"/>
    </source>
</evidence>
<feature type="signal peptide" evidence="1">
    <location>
        <begin position="1"/>
        <end position="21"/>
    </location>
</feature>
<comment type="caution">
    <text evidence="2">The sequence shown here is derived from an EMBL/GenBank/DDBJ whole genome shotgun (WGS) entry which is preliminary data.</text>
</comment>